<dbReference type="OrthoDB" id="8232991at2"/>
<dbReference type="STRING" id="316055.RPE_2346"/>
<protein>
    <submittedName>
        <fullName evidence="1">Uncharacterized protein</fullName>
    </submittedName>
</protein>
<dbReference type="eggNOG" id="ENOG503333K">
    <property type="taxonomic scope" value="Bacteria"/>
</dbReference>
<name>Q07P48_RHOP5</name>
<dbReference type="KEGG" id="rpe:RPE_2346"/>
<dbReference type="EMBL" id="CP000463">
    <property type="protein sequence ID" value="ABJ06286.1"/>
    <property type="molecule type" value="Genomic_DNA"/>
</dbReference>
<proteinExistence type="predicted"/>
<evidence type="ECO:0000313" key="1">
    <source>
        <dbReference type="EMBL" id="ABJ06286.1"/>
    </source>
</evidence>
<reference evidence="1" key="1">
    <citation type="submission" date="2006-09" db="EMBL/GenBank/DDBJ databases">
        <title>Complete sequence of Rhodopseudomonas palustris BisA53.</title>
        <authorList>
            <consortium name="US DOE Joint Genome Institute"/>
            <person name="Copeland A."/>
            <person name="Lucas S."/>
            <person name="Lapidus A."/>
            <person name="Barry K."/>
            <person name="Detter J.C."/>
            <person name="Glavina del Rio T."/>
            <person name="Hammon N."/>
            <person name="Israni S."/>
            <person name="Dalin E."/>
            <person name="Tice H."/>
            <person name="Pitluck S."/>
            <person name="Chain P."/>
            <person name="Malfatti S."/>
            <person name="Shin M."/>
            <person name="Vergez L."/>
            <person name="Schmutz J."/>
            <person name="Larimer F."/>
            <person name="Land M."/>
            <person name="Hauser L."/>
            <person name="Pelletier D.A."/>
            <person name="Kyrpides N."/>
            <person name="Kim E."/>
            <person name="Harwood C.S."/>
            <person name="Oda Y."/>
            <person name="Richardson P."/>
        </authorList>
    </citation>
    <scope>NUCLEOTIDE SEQUENCE [LARGE SCALE GENOMIC DNA]</scope>
    <source>
        <strain evidence="1">BisA53</strain>
    </source>
</reference>
<dbReference type="AlphaFoldDB" id="Q07P48"/>
<gene>
    <name evidence="1" type="ordered locus">RPE_2346</name>
</gene>
<dbReference type="HOGENOM" id="CLU_163901_0_0_5"/>
<organism evidence="1">
    <name type="scientific">Rhodopseudomonas palustris (strain BisA53)</name>
    <dbReference type="NCBI Taxonomy" id="316055"/>
    <lineage>
        <taxon>Bacteria</taxon>
        <taxon>Pseudomonadati</taxon>
        <taxon>Pseudomonadota</taxon>
        <taxon>Alphaproteobacteria</taxon>
        <taxon>Hyphomicrobiales</taxon>
        <taxon>Nitrobacteraceae</taxon>
        <taxon>Rhodopseudomonas</taxon>
    </lineage>
</organism>
<sequence>MKPLPCTPDLVALAPRVLWFEAPEKALADPIRFMAYLMTYGTPDDIAVVRRHVGEDGFREAIENAPPGILDERSWAYWNAMAGHYPAPPMPTRRLPE</sequence>
<accession>Q07P48</accession>